<accession>A0ABR4N5F1</accession>
<sequence length="103" mass="11129">MSQGRIAKVLTSIVKWSVLTVGLGVVIVGSGYGIMKATVPSDEEMVKRIGTIDQDHLDDVRRKNKLIIEAIIANSKSDKPVWNAPTVEDIDKAAAAESRRGKA</sequence>
<dbReference type="Pfam" id="PF07960">
    <property type="entry name" value="CBP4"/>
    <property type="match status" value="1"/>
</dbReference>
<comment type="caution">
    <text evidence="12">The sequence shown here is derived from an EMBL/GenBank/DDBJ whole genome shotgun (WGS) entry which is preliminary data.</text>
</comment>
<reference evidence="12 13" key="1">
    <citation type="submission" date="2023-09" db="EMBL/GenBank/DDBJ databases">
        <title>Pangenome analysis of Batrachochytrium dendrobatidis and related Chytrids.</title>
        <authorList>
            <person name="Yacoub M.N."/>
            <person name="Stajich J.E."/>
            <person name="James T.Y."/>
        </authorList>
    </citation>
    <scope>NUCLEOTIDE SEQUENCE [LARGE SCALE GENOMIC DNA]</scope>
    <source>
        <strain evidence="12 13">JEL0888</strain>
    </source>
</reference>
<keyword evidence="7" id="KW-0496">Mitochondrion</keyword>
<evidence type="ECO:0000256" key="7">
    <source>
        <dbReference type="ARBA" id="ARBA00023128"/>
    </source>
</evidence>
<comment type="similarity">
    <text evidence="3">Belongs to the CBP4 family.</text>
</comment>
<evidence type="ECO:0000256" key="3">
    <source>
        <dbReference type="ARBA" id="ARBA00006780"/>
    </source>
</evidence>
<keyword evidence="4 11" id="KW-0812">Transmembrane</keyword>
<evidence type="ECO:0000256" key="1">
    <source>
        <dbReference type="ARBA" id="ARBA00004167"/>
    </source>
</evidence>
<proteinExistence type="inferred from homology"/>
<dbReference type="InterPro" id="IPR012420">
    <property type="entry name" value="Cbp4"/>
</dbReference>
<feature type="transmembrane region" description="Helical" evidence="11">
    <location>
        <begin position="12"/>
        <end position="35"/>
    </location>
</feature>
<evidence type="ECO:0000256" key="5">
    <source>
        <dbReference type="ARBA" id="ARBA00022792"/>
    </source>
</evidence>
<keyword evidence="6 11" id="KW-1133">Transmembrane helix</keyword>
<evidence type="ECO:0000256" key="8">
    <source>
        <dbReference type="ARBA" id="ARBA00023136"/>
    </source>
</evidence>
<evidence type="ECO:0000313" key="12">
    <source>
        <dbReference type="EMBL" id="KAL2914699.1"/>
    </source>
</evidence>
<keyword evidence="9" id="KW-0143">Chaperone</keyword>
<keyword evidence="8 11" id="KW-0472">Membrane</keyword>
<evidence type="ECO:0000256" key="2">
    <source>
        <dbReference type="ARBA" id="ARBA00004273"/>
    </source>
</evidence>
<evidence type="ECO:0000256" key="10">
    <source>
        <dbReference type="ARBA" id="ARBA00025413"/>
    </source>
</evidence>
<evidence type="ECO:0000313" key="13">
    <source>
        <dbReference type="Proteomes" id="UP001527925"/>
    </source>
</evidence>
<evidence type="ECO:0000256" key="6">
    <source>
        <dbReference type="ARBA" id="ARBA00022989"/>
    </source>
</evidence>
<evidence type="ECO:0000256" key="9">
    <source>
        <dbReference type="ARBA" id="ARBA00023186"/>
    </source>
</evidence>
<name>A0ABR4N5F1_9FUNG</name>
<dbReference type="Proteomes" id="UP001527925">
    <property type="component" value="Unassembled WGS sequence"/>
</dbReference>
<protein>
    <submittedName>
        <fullName evidence="12">Uncharacterized protein</fullName>
    </submittedName>
</protein>
<gene>
    <name evidence="12" type="ORF">HK105_205839</name>
</gene>
<keyword evidence="13" id="KW-1185">Reference proteome</keyword>
<evidence type="ECO:0000256" key="11">
    <source>
        <dbReference type="SAM" id="Phobius"/>
    </source>
</evidence>
<comment type="function">
    <text evidence="10">Essential for the assembly of ubiquinol-cytochrome c reductase. It has a direct effect on the correct occurrence of the Rieske protein, core 4, core 5 and apocytochrome b.</text>
</comment>
<evidence type="ECO:0000256" key="4">
    <source>
        <dbReference type="ARBA" id="ARBA00022692"/>
    </source>
</evidence>
<comment type="subcellular location">
    <subcellularLocation>
        <location evidence="1">Membrane</location>
        <topology evidence="1">Single-pass membrane protein</topology>
    </subcellularLocation>
    <subcellularLocation>
        <location evidence="2">Mitochondrion inner membrane</location>
    </subcellularLocation>
</comment>
<organism evidence="12 13">
    <name type="scientific">Polyrhizophydium stewartii</name>
    <dbReference type="NCBI Taxonomy" id="2732419"/>
    <lineage>
        <taxon>Eukaryota</taxon>
        <taxon>Fungi</taxon>
        <taxon>Fungi incertae sedis</taxon>
        <taxon>Chytridiomycota</taxon>
        <taxon>Chytridiomycota incertae sedis</taxon>
        <taxon>Chytridiomycetes</taxon>
        <taxon>Rhizophydiales</taxon>
        <taxon>Rhizophydiales incertae sedis</taxon>
        <taxon>Polyrhizophydium</taxon>
    </lineage>
</organism>
<dbReference type="EMBL" id="JADGIZ020000031">
    <property type="protein sequence ID" value="KAL2914699.1"/>
    <property type="molecule type" value="Genomic_DNA"/>
</dbReference>
<keyword evidence="5" id="KW-0999">Mitochondrion inner membrane</keyword>